<dbReference type="InterPro" id="IPR017874">
    <property type="entry name" value="CRIC_domain"/>
</dbReference>
<feature type="domain" description="SAM" evidence="5">
    <location>
        <begin position="11"/>
        <end position="70"/>
    </location>
</feature>
<dbReference type="PROSITE" id="PS50105">
    <property type="entry name" value="SAM_DOMAIN"/>
    <property type="match status" value="1"/>
</dbReference>
<dbReference type="InterPro" id="IPR036034">
    <property type="entry name" value="PDZ_sf"/>
</dbReference>
<protein>
    <submittedName>
        <fullName evidence="8">(spotted green pufferfish) hypothetical protein</fullName>
    </submittedName>
</protein>
<feature type="compositionally biased region" description="Basic and acidic residues" evidence="3">
    <location>
        <begin position="805"/>
        <end position="814"/>
    </location>
</feature>
<dbReference type="PROSITE" id="PS50106">
    <property type="entry name" value="PDZ"/>
    <property type="match status" value="1"/>
</dbReference>
<dbReference type="CDD" id="cd06748">
    <property type="entry name" value="PDZ_CNK1_2_3-like"/>
    <property type="match status" value="1"/>
</dbReference>
<dbReference type="Pfam" id="PF10534">
    <property type="entry name" value="CRIC_ras_sig"/>
    <property type="match status" value="1"/>
</dbReference>
<dbReference type="Pfam" id="PF00536">
    <property type="entry name" value="SAM_1"/>
    <property type="match status" value="1"/>
</dbReference>
<reference evidence="8" key="2">
    <citation type="submission" date="2004-02" db="EMBL/GenBank/DDBJ databases">
        <authorList>
            <consortium name="Genoscope"/>
            <consortium name="Whitehead Institute Centre for Genome Research"/>
        </authorList>
    </citation>
    <scope>NUCLEOTIDE SEQUENCE</scope>
</reference>
<feature type="non-terminal residue" evidence="8">
    <location>
        <position position="1"/>
    </location>
</feature>
<feature type="domain" description="PH" evidence="4">
    <location>
        <begin position="577"/>
        <end position="677"/>
    </location>
</feature>
<dbReference type="InterPro" id="IPR001849">
    <property type="entry name" value="PH_domain"/>
</dbReference>
<evidence type="ECO:0000259" key="4">
    <source>
        <dbReference type="PROSITE" id="PS50003"/>
    </source>
</evidence>
<dbReference type="EMBL" id="CAAE01014703">
    <property type="protein sequence ID" value="CAG02913.1"/>
    <property type="molecule type" value="Genomic_DNA"/>
</dbReference>
<keyword evidence="2" id="KW-0597">Phosphoprotein</keyword>
<evidence type="ECO:0000259" key="5">
    <source>
        <dbReference type="PROSITE" id="PS50105"/>
    </source>
</evidence>
<feature type="domain" description="PDZ" evidence="6">
    <location>
        <begin position="233"/>
        <end position="315"/>
    </location>
</feature>
<evidence type="ECO:0000259" key="6">
    <source>
        <dbReference type="PROSITE" id="PS50106"/>
    </source>
</evidence>
<dbReference type="FunFam" id="2.30.42.10:FF:000060">
    <property type="entry name" value="Connector enhancer of kinase suppressor of Ras 2"/>
    <property type="match status" value="1"/>
</dbReference>
<dbReference type="PANTHER" id="PTHR12844">
    <property type="entry name" value="CONNECTOR ENCHANCER OF KINASE SUPPRESSOR OF RAS"/>
    <property type="match status" value="1"/>
</dbReference>
<dbReference type="SUPFAM" id="SSF50729">
    <property type="entry name" value="PH domain-like"/>
    <property type="match status" value="1"/>
</dbReference>
<feature type="domain" description="CRIC" evidence="7">
    <location>
        <begin position="102"/>
        <end position="196"/>
    </location>
</feature>
<dbReference type="KEGG" id="tng:GSTEN00022155G001"/>
<dbReference type="SMART" id="SM00233">
    <property type="entry name" value="PH"/>
    <property type="match status" value="1"/>
</dbReference>
<dbReference type="InterPro" id="IPR051566">
    <property type="entry name" value="CNKSR"/>
</dbReference>
<dbReference type="SUPFAM" id="SSF47769">
    <property type="entry name" value="SAM/Pointed domain"/>
    <property type="match status" value="1"/>
</dbReference>
<dbReference type="Pfam" id="PF00595">
    <property type="entry name" value="PDZ"/>
    <property type="match status" value="1"/>
</dbReference>
<dbReference type="GO" id="GO:0005737">
    <property type="term" value="C:cytoplasm"/>
    <property type="evidence" value="ECO:0007669"/>
    <property type="project" value="InterPro"/>
</dbReference>
<dbReference type="CDD" id="cd01260">
    <property type="entry name" value="PH_CNK_mammalian-like"/>
    <property type="match status" value="1"/>
</dbReference>
<dbReference type="PROSITE" id="PS51290">
    <property type="entry name" value="CRIC"/>
    <property type="match status" value="1"/>
</dbReference>
<evidence type="ECO:0000259" key="7">
    <source>
        <dbReference type="PROSITE" id="PS51290"/>
    </source>
</evidence>
<organism evidence="8">
    <name type="scientific">Tetraodon nigroviridis</name>
    <name type="common">Spotted green pufferfish</name>
    <name type="synonym">Chelonodon nigroviridis</name>
    <dbReference type="NCBI Taxonomy" id="99883"/>
    <lineage>
        <taxon>Eukaryota</taxon>
        <taxon>Metazoa</taxon>
        <taxon>Chordata</taxon>
        <taxon>Craniata</taxon>
        <taxon>Vertebrata</taxon>
        <taxon>Euteleostomi</taxon>
        <taxon>Actinopterygii</taxon>
        <taxon>Neopterygii</taxon>
        <taxon>Teleostei</taxon>
        <taxon>Neoteleostei</taxon>
        <taxon>Acanthomorphata</taxon>
        <taxon>Eupercaria</taxon>
        <taxon>Tetraodontiformes</taxon>
        <taxon>Tetradontoidea</taxon>
        <taxon>Tetraodontidae</taxon>
        <taxon>Tetraodon</taxon>
    </lineage>
</organism>
<feature type="region of interest" description="Disordered" evidence="3">
    <location>
        <begin position="928"/>
        <end position="949"/>
    </location>
</feature>
<dbReference type="AlphaFoldDB" id="Q4S8W9"/>
<dbReference type="Gene3D" id="1.10.150.50">
    <property type="entry name" value="Transcription Factor, Ets-1"/>
    <property type="match status" value="1"/>
</dbReference>
<gene>
    <name evidence="8" type="ORF">GSTENG00022155001</name>
</gene>
<dbReference type="InterPro" id="IPR049628">
    <property type="entry name" value="CNK1-3_SAM"/>
</dbReference>
<dbReference type="PROSITE" id="PS50003">
    <property type="entry name" value="PH_DOMAIN"/>
    <property type="match status" value="1"/>
</dbReference>
<dbReference type="CDD" id="cd09511">
    <property type="entry name" value="SAM_CNK1_2_3-suppressor"/>
    <property type="match status" value="1"/>
</dbReference>
<feature type="region of interest" description="Disordered" evidence="3">
    <location>
        <begin position="340"/>
        <end position="388"/>
    </location>
</feature>
<dbReference type="Pfam" id="PF00169">
    <property type="entry name" value="PH"/>
    <property type="match status" value="1"/>
</dbReference>
<feature type="compositionally biased region" description="Polar residues" evidence="3">
    <location>
        <begin position="815"/>
        <end position="837"/>
    </location>
</feature>
<dbReference type="FunFam" id="1.10.150.50:FF:000019">
    <property type="entry name" value="Connector enhancer of kinase suppressor of Ras 2"/>
    <property type="match status" value="1"/>
</dbReference>
<proteinExistence type="inferred from homology"/>
<dbReference type="GO" id="GO:0009966">
    <property type="term" value="P:regulation of signal transduction"/>
    <property type="evidence" value="ECO:0007669"/>
    <property type="project" value="InterPro"/>
</dbReference>
<name>Q4S8W9_TETNG</name>
<sequence>MALVMEPVSKWSSGQVVDWMKGLDDCLQQYIKTFEKEKVGGDQLLRITHQELEDLGVSRIGHQELILEAVGPTLCSGKVEKKVEQGSYGSCFLVNYGLETENLKTLSHKLNASAKNLQNFITGRRRSGHYDGRATRKLPNDFLTSVVDLIAAAKSLLAWLDRSPFAAVADYSVTRNNVIQLCLELTTIVQQDCSVYETENKILHVCKTLSEVCDHIISLSSDPMVSQAAHLEVVQLANIKSTEGLGMYIKSTYDGLHVITGTTEGSLADRCKKIHAGDEVIQVNHQTVVGWQLKNLVNLLRGDPAGVTLTLKKRPQSTLTSTPALLKNMRWKPLALQPIFPQSPSSSIPTPTSTLSTPSRRSSCALKDLYIPPPPSEPYTPRDEKGNMPVENTPADVHVGERSESPNSYLDQECRGRFPLVEEDSILYCYEYDQNQEVSSHRRDSTPTYGRLRPISMPVEYNWEADDEDLVKLKRESRRENSLLRFASEDKTPGEDFLLGRSLSQNRRKSDRGGGSAQYTLIPALQMEVSTSSSDSASLYHVFERSSMRSRSKKKSKAGSPVSSISKRRISCRDLGQGDCEGWLWKKKDAKTYFSQKWKKYWFILKDTCLYWYMNEEDEKAEGFVSLPEFKIDRATECRRKYAFKACHPKIKTFYFAAENVDDMSRDWTPPVLAQRTGGFKPAATHSRRHTSTLPSREFSSAAIPLWLSRLSMAVAGYPEQEKICQDQDNRMGRSVTLSEINTGCLFMAEYWSESDHEDMEMTSVSKQDSPPPPYDTYPRASSVSPYLEPKRGHLSSSDTFQSRSSHEEFHSEPLDTSSGSNNGISPGQKMSSHRNSWQDQMETNMRLQYLQTFSGEEALVIDNSDQLAMEYRRQSTLPPPRSLLQEHYRALPLPLRASMDSEAGGKPRSFTLPRDSGLHAILAATAAASEQREPQHYRLERPGDSAARRDCRLQADSLGDLYRALEQTSLASSADHRSTSRLEYKRSFVRRVNDPLLNDKLHRLRILNSSLK</sequence>
<dbReference type="Gene3D" id="2.30.29.30">
    <property type="entry name" value="Pleckstrin-homology domain (PH domain)/Phosphotyrosine-binding domain (PTB)"/>
    <property type="match status" value="1"/>
</dbReference>
<feature type="compositionally biased region" description="Polar residues" evidence="3">
    <location>
        <begin position="795"/>
        <end position="804"/>
    </location>
</feature>
<dbReference type="SMART" id="SM00228">
    <property type="entry name" value="PDZ"/>
    <property type="match status" value="1"/>
</dbReference>
<dbReference type="SUPFAM" id="SSF50156">
    <property type="entry name" value="PDZ domain-like"/>
    <property type="match status" value="1"/>
</dbReference>
<dbReference type="Pfam" id="PF06663">
    <property type="entry name" value="CNK2_3_dom"/>
    <property type="match status" value="1"/>
</dbReference>
<dbReference type="InterPro" id="IPR001660">
    <property type="entry name" value="SAM"/>
</dbReference>
<dbReference type="InterPro" id="IPR013761">
    <property type="entry name" value="SAM/pointed_sf"/>
</dbReference>
<dbReference type="OrthoDB" id="74412at2759"/>
<dbReference type="InterPro" id="IPR011993">
    <property type="entry name" value="PH-like_dom_sf"/>
</dbReference>
<dbReference type="Gene3D" id="2.30.42.10">
    <property type="match status" value="1"/>
</dbReference>
<dbReference type="SMART" id="SM00454">
    <property type="entry name" value="SAM"/>
    <property type="match status" value="1"/>
</dbReference>
<accession>Q4S8W9</accession>
<feature type="compositionally biased region" description="Basic and acidic residues" evidence="3">
    <location>
        <begin position="931"/>
        <end position="949"/>
    </location>
</feature>
<evidence type="ECO:0000256" key="2">
    <source>
        <dbReference type="ARBA" id="ARBA00022553"/>
    </source>
</evidence>
<feature type="region of interest" description="Disordered" evidence="3">
    <location>
        <begin position="759"/>
        <end position="837"/>
    </location>
</feature>
<dbReference type="GO" id="GO:0016020">
    <property type="term" value="C:membrane"/>
    <property type="evidence" value="ECO:0007669"/>
    <property type="project" value="InterPro"/>
</dbReference>
<feature type="compositionally biased region" description="Low complexity" evidence="3">
    <location>
        <begin position="340"/>
        <end position="363"/>
    </location>
</feature>
<evidence type="ECO:0000256" key="3">
    <source>
        <dbReference type="SAM" id="MobiDB-lite"/>
    </source>
</evidence>
<reference evidence="8" key="1">
    <citation type="journal article" date="2004" name="Nature">
        <title>Genome duplication in the teleost fish Tetraodon nigroviridis reveals the early vertebrate proto-karyotype.</title>
        <authorList>
            <person name="Jaillon O."/>
            <person name="Aury J.-M."/>
            <person name="Brunet F."/>
            <person name="Petit J.-L."/>
            <person name="Stange-Thomann N."/>
            <person name="Mauceli E."/>
            <person name="Bouneau L."/>
            <person name="Fischer C."/>
            <person name="Ozouf-Costaz C."/>
            <person name="Bernot A."/>
            <person name="Nicaud S."/>
            <person name="Jaffe D."/>
            <person name="Fisher S."/>
            <person name="Lutfalla G."/>
            <person name="Dossat C."/>
            <person name="Segurens B."/>
            <person name="Dasilva C."/>
            <person name="Salanoubat M."/>
            <person name="Levy M."/>
            <person name="Boudet N."/>
            <person name="Castellano S."/>
            <person name="Anthouard V."/>
            <person name="Jubin C."/>
            <person name="Castelli V."/>
            <person name="Katinka M."/>
            <person name="Vacherie B."/>
            <person name="Biemont C."/>
            <person name="Skalli Z."/>
            <person name="Cattolico L."/>
            <person name="Poulain J."/>
            <person name="De Berardinis V."/>
            <person name="Cruaud C."/>
            <person name="Duprat S."/>
            <person name="Brottier P."/>
            <person name="Coutanceau J.-P."/>
            <person name="Gouzy J."/>
            <person name="Parra G."/>
            <person name="Lardier G."/>
            <person name="Chapple C."/>
            <person name="McKernan K.J."/>
            <person name="McEwan P."/>
            <person name="Bosak S."/>
            <person name="Kellis M."/>
            <person name="Volff J.-N."/>
            <person name="Guigo R."/>
            <person name="Zody M.C."/>
            <person name="Mesirov J."/>
            <person name="Lindblad-Toh K."/>
            <person name="Birren B."/>
            <person name="Nusbaum C."/>
            <person name="Kahn D."/>
            <person name="Robinson-Rechavi M."/>
            <person name="Laudet V."/>
            <person name="Schachter V."/>
            <person name="Quetier F."/>
            <person name="Saurin W."/>
            <person name="Scarpelli C."/>
            <person name="Wincker P."/>
            <person name="Lander E.S."/>
            <person name="Weissenbach J."/>
            <person name="Roest Crollius H."/>
        </authorList>
    </citation>
    <scope>NUCLEOTIDE SEQUENCE [LARGE SCALE GENOMIC DNA]</scope>
</reference>
<dbReference type="PANTHER" id="PTHR12844:SF21">
    <property type="entry name" value="CONNECTOR ENHANCER OF KINASE SUPPRESSOR OF RAS 2"/>
    <property type="match status" value="1"/>
</dbReference>
<evidence type="ECO:0000313" key="8">
    <source>
        <dbReference type="EMBL" id="CAG02913.1"/>
    </source>
</evidence>
<comment type="similarity">
    <text evidence="1">Belongs to the CNKSR family.</text>
</comment>
<dbReference type="InterPro" id="IPR001478">
    <property type="entry name" value="PDZ"/>
</dbReference>
<evidence type="ECO:0000256" key="1">
    <source>
        <dbReference type="ARBA" id="ARBA00009498"/>
    </source>
</evidence>
<comment type="caution">
    <text evidence="8">The sequence shown here is derived from an EMBL/GenBank/DDBJ whole genome shotgun (WGS) entry which is preliminary data.</text>
</comment>
<dbReference type="InterPro" id="IPR010599">
    <property type="entry name" value="CNK2/3_dom"/>
</dbReference>